<feature type="domain" description="Glycosyl hydrolase family 13 catalytic" evidence="3">
    <location>
        <begin position="35"/>
        <end position="423"/>
    </location>
</feature>
<dbReference type="OrthoDB" id="9802433at2"/>
<dbReference type="InterPro" id="IPR006047">
    <property type="entry name" value="GH13_cat_dom"/>
</dbReference>
<evidence type="ECO:0000256" key="2">
    <source>
        <dbReference type="SAM" id="MobiDB-lite"/>
    </source>
</evidence>
<organism evidence="4 5">
    <name type="scientific">Actinoplanes missouriensis (strain ATCC 14538 / DSM 43046 / CBS 188.64 / JCM 3121 / NBRC 102363 / NCIMB 12654 / NRRL B-3342 / UNCC 431)</name>
    <dbReference type="NCBI Taxonomy" id="512565"/>
    <lineage>
        <taxon>Bacteria</taxon>
        <taxon>Bacillati</taxon>
        <taxon>Actinomycetota</taxon>
        <taxon>Actinomycetes</taxon>
        <taxon>Micromonosporales</taxon>
        <taxon>Micromonosporaceae</taxon>
        <taxon>Actinoplanes</taxon>
    </lineage>
</organism>
<dbReference type="Gene3D" id="3.90.400.10">
    <property type="entry name" value="Oligo-1,6-glucosidase, Domain 2"/>
    <property type="match status" value="1"/>
</dbReference>
<dbReference type="Pfam" id="PF00128">
    <property type="entry name" value="Alpha-amylase"/>
    <property type="match status" value="1"/>
</dbReference>
<dbReference type="SMART" id="SM00642">
    <property type="entry name" value="Aamy"/>
    <property type="match status" value="1"/>
</dbReference>
<dbReference type="Gene3D" id="3.20.20.80">
    <property type="entry name" value="Glycosidases"/>
    <property type="match status" value="2"/>
</dbReference>
<dbReference type="eggNOG" id="COG0366">
    <property type="taxonomic scope" value="Bacteria"/>
</dbReference>
<proteinExistence type="inferred from homology"/>
<dbReference type="STRING" id="512565.AMIS_65920"/>
<feature type="region of interest" description="Disordered" evidence="2">
    <location>
        <begin position="456"/>
        <end position="482"/>
    </location>
</feature>
<dbReference type="SUPFAM" id="SSF51445">
    <property type="entry name" value="(Trans)glycosidases"/>
    <property type="match status" value="2"/>
</dbReference>
<accession>I0HFM5</accession>
<dbReference type="HOGENOM" id="CLU_006462_0_1_11"/>
<dbReference type="Proteomes" id="UP000007882">
    <property type="component" value="Chromosome"/>
</dbReference>
<comment type="similarity">
    <text evidence="1">Belongs to the glycosyl hydrolase 13 family.</text>
</comment>
<keyword evidence="4" id="KW-0378">Hydrolase</keyword>
<dbReference type="InterPro" id="IPR017853">
    <property type="entry name" value="GH"/>
</dbReference>
<evidence type="ECO:0000313" key="5">
    <source>
        <dbReference type="Proteomes" id="UP000007882"/>
    </source>
</evidence>
<dbReference type="PATRIC" id="fig|512565.3.peg.6594"/>
<dbReference type="KEGG" id="ams:AMIS_65920"/>
<dbReference type="GO" id="GO:0004556">
    <property type="term" value="F:alpha-amylase activity"/>
    <property type="evidence" value="ECO:0007669"/>
    <property type="project" value="TreeGrafter"/>
</dbReference>
<dbReference type="EMBL" id="AP012319">
    <property type="protein sequence ID" value="BAL91812.1"/>
    <property type="molecule type" value="Genomic_DNA"/>
</dbReference>
<feature type="compositionally biased region" description="Basic residues" evidence="2">
    <location>
        <begin position="1"/>
        <end position="11"/>
    </location>
</feature>
<evidence type="ECO:0000256" key="1">
    <source>
        <dbReference type="ARBA" id="ARBA00008061"/>
    </source>
</evidence>
<dbReference type="InterPro" id="IPR045857">
    <property type="entry name" value="O16G_dom_2"/>
</dbReference>
<reference evidence="4 5" key="1">
    <citation type="submission" date="2012-02" db="EMBL/GenBank/DDBJ databases">
        <title>Complete genome sequence of Actinoplanes missouriensis 431 (= NBRC 102363).</title>
        <authorList>
            <person name="Ohnishi Y."/>
            <person name="Ishikawa J."/>
            <person name="Sekine M."/>
            <person name="Hosoyama A."/>
            <person name="Harada T."/>
            <person name="Narita H."/>
            <person name="Hata T."/>
            <person name="Konno Y."/>
            <person name="Tutikane K."/>
            <person name="Fujita N."/>
            <person name="Horinouchi S."/>
            <person name="Hayakawa M."/>
        </authorList>
    </citation>
    <scope>NUCLEOTIDE SEQUENCE [LARGE SCALE GENOMIC DNA]</scope>
    <source>
        <strain evidence="5">ATCC 14538 / DSM 43046 / CBS 188.64 / JCM 3121 / NBRC 102363 / NCIMB 12654 / NRRL B-3342 / UNCC 431</strain>
    </source>
</reference>
<dbReference type="CDD" id="cd11332">
    <property type="entry name" value="AmyAc_OligoGlu_TS"/>
    <property type="match status" value="1"/>
</dbReference>
<feature type="compositionally biased region" description="Pro residues" evidence="2">
    <location>
        <begin position="459"/>
        <end position="480"/>
    </location>
</feature>
<dbReference type="PANTHER" id="PTHR10357:SF179">
    <property type="entry name" value="NEUTRAL AND BASIC AMINO ACID TRANSPORT PROTEIN RBAT"/>
    <property type="match status" value="1"/>
</dbReference>
<feature type="region of interest" description="Disordered" evidence="2">
    <location>
        <begin position="1"/>
        <end position="21"/>
    </location>
</feature>
<sequence length="582" mass="65158">MRRRPNVRRKQVLVSTHDGPGKDAPGWWKSAVIYQVYPRSFADSNGDGLGDIGGVRARLGHLRDLGVDAIWMSPWYPSPMADAGYDVADFRDIDPVFGTLAEAEALIEEAHAAGLRMIVDIVPNHVSSEHPWFRAALASPDAPERDYFWFRPGKGENMPTNWPGEFGGTTWTQVPDGDWYLHLFTPQQPDLNWNHPAVRAEFESILRFWFDRGVDGIRIDSAALLFKDPALPEMTDGAPHPFHDLDAVHDVYRSWRRVADEYSATTTRDRALIGEVWMPDVNRFTNYLRPDELHAAFNFEFLGCAWDPALMRACIDSTLEAHAAVGAPSTWVLSNHDVTRHVTRYGRADTTFSFDNNLDRTPVDLELGTRRARAAALLSLSLPGSAYVYQGEELGLWENEHIAEDRIQDPMYARRGHTRDGCRVPLPWAEDEPPFAFTANAPTLSDSALPEPALLEPALPEPTLPEPTLPEPTLPEPWLPQPREWKDRTVQAQTGDPNSMLELYRRAIRLRRAEPGLHTPEMTWLDHGPDVLAYTRGPDFACVLNLSGAAVPLPDHVSPLLVSGPLDDGGLLPPDTAAWLRL</sequence>
<protein>
    <submittedName>
        <fullName evidence="4">Putative glycosyl hydrolase</fullName>
    </submittedName>
</protein>
<keyword evidence="5" id="KW-1185">Reference proteome</keyword>
<dbReference type="RefSeq" id="WP_014446697.1">
    <property type="nucleotide sequence ID" value="NC_017093.1"/>
</dbReference>
<evidence type="ECO:0000259" key="3">
    <source>
        <dbReference type="SMART" id="SM00642"/>
    </source>
</evidence>
<evidence type="ECO:0000313" key="4">
    <source>
        <dbReference type="EMBL" id="BAL91812.1"/>
    </source>
</evidence>
<name>I0HFM5_ACTM4</name>
<dbReference type="GO" id="GO:0009313">
    <property type="term" value="P:oligosaccharide catabolic process"/>
    <property type="evidence" value="ECO:0007669"/>
    <property type="project" value="TreeGrafter"/>
</dbReference>
<dbReference type="AlphaFoldDB" id="I0HFM5"/>
<dbReference type="PANTHER" id="PTHR10357">
    <property type="entry name" value="ALPHA-AMYLASE FAMILY MEMBER"/>
    <property type="match status" value="1"/>
</dbReference>
<gene>
    <name evidence="4" type="ordered locus">AMIS_65920</name>
</gene>